<comment type="similarity">
    <text evidence="2">Belongs to the tubulin family.</text>
</comment>
<dbReference type="Gene3D" id="3.40.50.1440">
    <property type="entry name" value="Tubulin/FtsZ, GTPase domain"/>
    <property type="match status" value="1"/>
</dbReference>
<keyword evidence="3" id="KW-0963">Cytoplasm</keyword>
<proteinExistence type="inferred from homology"/>
<gene>
    <name evidence="8" type="ORF">P7K49_008290</name>
</gene>
<comment type="caution">
    <text evidence="8">The sequence shown here is derived from an EMBL/GenBank/DDBJ whole genome shotgun (WGS) entry which is preliminary data.</text>
</comment>
<evidence type="ECO:0000256" key="3">
    <source>
        <dbReference type="ARBA" id="ARBA00022490"/>
    </source>
</evidence>
<reference evidence="8 9" key="1">
    <citation type="submission" date="2023-05" db="EMBL/GenBank/DDBJ databases">
        <title>B98-5 Cell Line De Novo Hybrid Assembly: An Optical Mapping Approach.</title>
        <authorList>
            <person name="Kananen K."/>
            <person name="Auerbach J.A."/>
            <person name="Kautto E."/>
            <person name="Blachly J.S."/>
        </authorList>
    </citation>
    <scope>NUCLEOTIDE SEQUENCE [LARGE SCALE GENOMIC DNA]</scope>
    <source>
        <strain evidence="8">B95-8</strain>
        <tissue evidence="8">Cell line</tissue>
    </source>
</reference>
<evidence type="ECO:0000313" key="8">
    <source>
        <dbReference type="EMBL" id="KAK2114024.1"/>
    </source>
</evidence>
<evidence type="ECO:0000313" key="9">
    <source>
        <dbReference type="Proteomes" id="UP001266305"/>
    </source>
</evidence>
<dbReference type="InterPro" id="IPR000217">
    <property type="entry name" value="Tubulin"/>
</dbReference>
<evidence type="ECO:0000256" key="2">
    <source>
        <dbReference type="ARBA" id="ARBA00009636"/>
    </source>
</evidence>
<dbReference type="PANTHER" id="PTHR11588">
    <property type="entry name" value="TUBULIN"/>
    <property type="match status" value="1"/>
</dbReference>
<dbReference type="InterPro" id="IPR018316">
    <property type="entry name" value="Tubulin/FtsZ_2-layer-sand-dom"/>
</dbReference>
<dbReference type="SUPFAM" id="SSF52490">
    <property type="entry name" value="Tubulin nucleotide-binding domain-like"/>
    <property type="match status" value="1"/>
</dbReference>
<evidence type="ECO:0000256" key="4">
    <source>
        <dbReference type="ARBA" id="ARBA00022701"/>
    </source>
</evidence>
<evidence type="ECO:0000256" key="6">
    <source>
        <dbReference type="ARBA" id="ARBA00023134"/>
    </source>
</evidence>
<protein>
    <recommendedName>
        <fullName evidence="7">Tubulin/FtsZ 2-layer sandwich domain-containing protein</fullName>
    </recommendedName>
</protein>
<dbReference type="InterPro" id="IPR008280">
    <property type="entry name" value="Tub_FtsZ_C"/>
</dbReference>
<dbReference type="EMBL" id="JASSZA010000004">
    <property type="protein sequence ID" value="KAK2114024.1"/>
    <property type="molecule type" value="Genomic_DNA"/>
</dbReference>
<dbReference type="SUPFAM" id="SSF55307">
    <property type="entry name" value="Tubulin C-terminal domain-like"/>
    <property type="match status" value="1"/>
</dbReference>
<keyword evidence="4" id="KW-0493">Microtubule</keyword>
<evidence type="ECO:0000256" key="1">
    <source>
        <dbReference type="ARBA" id="ARBA00004496"/>
    </source>
</evidence>
<keyword evidence="9" id="KW-1185">Reference proteome</keyword>
<keyword evidence="6" id="KW-0342">GTP-binding</keyword>
<dbReference type="InterPro" id="IPR036525">
    <property type="entry name" value="Tubulin/FtsZ_GTPase_sf"/>
</dbReference>
<dbReference type="Proteomes" id="UP001266305">
    <property type="component" value="Unassembled WGS sequence"/>
</dbReference>
<organism evidence="8 9">
    <name type="scientific">Saguinus oedipus</name>
    <name type="common">Cotton-top tamarin</name>
    <name type="synonym">Oedipomidas oedipus</name>
    <dbReference type="NCBI Taxonomy" id="9490"/>
    <lineage>
        <taxon>Eukaryota</taxon>
        <taxon>Metazoa</taxon>
        <taxon>Chordata</taxon>
        <taxon>Craniata</taxon>
        <taxon>Vertebrata</taxon>
        <taxon>Euteleostomi</taxon>
        <taxon>Mammalia</taxon>
        <taxon>Eutheria</taxon>
        <taxon>Euarchontoglires</taxon>
        <taxon>Primates</taxon>
        <taxon>Haplorrhini</taxon>
        <taxon>Platyrrhini</taxon>
        <taxon>Cebidae</taxon>
        <taxon>Callitrichinae</taxon>
        <taxon>Saguinus</taxon>
    </lineage>
</organism>
<dbReference type="Pfam" id="PF03953">
    <property type="entry name" value="Tubulin_C"/>
    <property type="match status" value="1"/>
</dbReference>
<accession>A0ABQ9VYW9</accession>
<comment type="subcellular location">
    <subcellularLocation>
        <location evidence="1">Cytoplasm</location>
    </subcellularLocation>
</comment>
<sequence length="129" mass="14144">MGTLLINKIWKEYPDRIMNMFSVVPSPKVSDTLNPKAATPTYSDLNHLVSATVSGVTTCLCSPGQLNSDLQKLAMNMVPFSHWHFFIPSFALLTIQGSQQSQALTVPELTQQMLDAKNRMAACPAMATT</sequence>
<evidence type="ECO:0000256" key="5">
    <source>
        <dbReference type="ARBA" id="ARBA00022741"/>
    </source>
</evidence>
<name>A0ABQ9VYW9_SAGOE</name>
<keyword evidence="5" id="KW-0547">Nucleotide-binding</keyword>
<evidence type="ECO:0000259" key="7">
    <source>
        <dbReference type="Pfam" id="PF03953"/>
    </source>
</evidence>
<feature type="domain" description="Tubulin/FtsZ 2-layer sandwich" evidence="7">
    <location>
        <begin position="83"/>
        <end position="124"/>
    </location>
</feature>